<protein>
    <submittedName>
        <fullName evidence="1">Uncharacterized protein</fullName>
    </submittedName>
</protein>
<evidence type="ECO:0000313" key="2">
    <source>
        <dbReference type="Proteomes" id="UP000326380"/>
    </source>
</evidence>
<accession>A0A7L5A213</accession>
<proteinExistence type="predicted"/>
<dbReference type="Proteomes" id="UP000326380">
    <property type="component" value="Unassembled WGS sequence"/>
</dbReference>
<evidence type="ECO:0000313" key="1">
    <source>
        <dbReference type="EMBL" id="KAA9338250.1"/>
    </source>
</evidence>
<name>A0A7L5A213_9BACT</name>
<dbReference type="AlphaFoldDB" id="A0A7L5A213"/>
<sequence length="375" mass="40398">MLRHFYALVLLLSLPPTAAVAQSPSIDRTDMPIIGDSLRLSQAAAQLPATAPPLSRRGANQTWNYTGLQPVSQRVERYANVNTTALTLQFTFGPTGGVNRATLVSPQNLPVPPGVPVPFTDPVEFYNLSNADFRSVGFGALVSGFGLPATYQSQAQQDVIYRFPLSYTSAPDSSNSYFQISVPGTGFLSRKRKRVNRPDAWGTLTTPFGTFQTVRLVTRLEDHDSVAVGAGAGQGLTLPVQREYKWLAKGIHVPVLTITTAVVAGQETITGVEYRDVYRRIVTANREAAALAAVTAFPNPISAGSALQLTGFASSDRRIRVSATDLTGRLLFDRAALVLQGVATVPAEAFGRFRGVAVLRLQTDQGVAVRRVVRQ</sequence>
<gene>
    <name evidence="1" type="ORF">F0P96_05240</name>
</gene>
<reference evidence="1 2" key="1">
    <citation type="submission" date="2019-09" db="EMBL/GenBank/DDBJ databases">
        <title>Genome sequence of Hymenobacter sp. M3.</title>
        <authorList>
            <person name="Srinivasan S."/>
        </authorList>
    </citation>
    <scope>NUCLEOTIDE SEQUENCE [LARGE SCALE GENOMIC DNA]</scope>
    <source>
        <strain evidence="1 2">M3</strain>
    </source>
</reference>
<comment type="caution">
    <text evidence="1">The sequence shown here is derived from an EMBL/GenBank/DDBJ whole genome shotgun (WGS) entry which is preliminary data.</text>
</comment>
<dbReference type="RefSeq" id="WP_151077774.1">
    <property type="nucleotide sequence ID" value="NZ_CP047647.1"/>
</dbReference>
<keyword evidence="2" id="KW-1185">Reference proteome</keyword>
<organism evidence="1 2">
    <name type="scientific">Hymenobacter busanensis</name>
    <dbReference type="NCBI Taxonomy" id="2607656"/>
    <lineage>
        <taxon>Bacteria</taxon>
        <taxon>Pseudomonadati</taxon>
        <taxon>Bacteroidota</taxon>
        <taxon>Cytophagia</taxon>
        <taxon>Cytophagales</taxon>
        <taxon>Hymenobacteraceae</taxon>
        <taxon>Hymenobacter</taxon>
    </lineage>
</organism>
<dbReference type="EMBL" id="VTWU01000002">
    <property type="protein sequence ID" value="KAA9338250.1"/>
    <property type="molecule type" value="Genomic_DNA"/>
</dbReference>